<protein>
    <recommendedName>
        <fullName evidence="7">Peptidase S8/S53 domain-containing protein</fullName>
    </recommendedName>
</protein>
<keyword evidence="3 5" id="KW-0378">Hydrolase</keyword>
<dbReference type="PRINTS" id="PR00723">
    <property type="entry name" value="SUBTILISIN"/>
</dbReference>
<dbReference type="Gene3D" id="3.40.50.200">
    <property type="entry name" value="Peptidase S8/S53 domain"/>
    <property type="match status" value="1"/>
</dbReference>
<sequence length="474" mass="50161">MDVITVDAGMWWESVPSHRRWCIMRVLLQLRPSPDVVAAVADPVVSTPAADVADTLPGVVLDPSFAPVVVPRPVPGGGDPLSLNQPLTFSMAAREASVVVRGEISDDEISTRVTLLPALRPEVVGVFADPVIGPNLTCGGDPPVGDWHDVERLLRVAELAEEGLDGTGVAVAVLDTGINARHVTRQLDREVNLDAERSWSPAGVDGGAGEFAVDHGTMCAFDALIAAPRASLIDVPVLLSRRPGGSALDGLLSDAVAAFAHLRTVLAERPAESRSLVISNSWGSFSPLWDFPVGHPGNYSDNPAHPFNLIVSSLDRAGADVLFAAGNCGRDCRDSRCAYPDRPIAGANSHPDVLSVGGVDVRGERVGYSSQGPGRLTARKPDICCYTHFSGSRAFGDREPDSGTSAACPVAAGLVAAVRTLWPSSRLSPAQLRTLLRRTADDRSDVGFDDDYGYGIVDTRALLASLRRRARRVA</sequence>
<comment type="similarity">
    <text evidence="1 5 6">Belongs to the peptidase S8 family.</text>
</comment>
<organism evidence="8 9">
    <name type="scientific">Streptosporangium fragile</name>
    <dbReference type="NCBI Taxonomy" id="46186"/>
    <lineage>
        <taxon>Bacteria</taxon>
        <taxon>Bacillati</taxon>
        <taxon>Actinomycetota</taxon>
        <taxon>Actinomycetes</taxon>
        <taxon>Streptosporangiales</taxon>
        <taxon>Streptosporangiaceae</taxon>
        <taxon>Streptosporangium</taxon>
    </lineage>
</organism>
<dbReference type="InterPro" id="IPR000209">
    <property type="entry name" value="Peptidase_S8/S53_dom"/>
</dbReference>
<accession>A0ABP6IF48</accession>
<evidence type="ECO:0000256" key="4">
    <source>
        <dbReference type="ARBA" id="ARBA00022825"/>
    </source>
</evidence>
<dbReference type="PROSITE" id="PS00138">
    <property type="entry name" value="SUBTILASE_SER"/>
    <property type="match status" value="1"/>
</dbReference>
<dbReference type="InterPro" id="IPR023827">
    <property type="entry name" value="Peptidase_S8_Asp-AS"/>
</dbReference>
<evidence type="ECO:0000256" key="3">
    <source>
        <dbReference type="ARBA" id="ARBA00022801"/>
    </source>
</evidence>
<evidence type="ECO:0000313" key="9">
    <source>
        <dbReference type="Proteomes" id="UP001500831"/>
    </source>
</evidence>
<evidence type="ECO:0000256" key="1">
    <source>
        <dbReference type="ARBA" id="ARBA00011073"/>
    </source>
</evidence>
<dbReference type="PROSITE" id="PS51892">
    <property type="entry name" value="SUBTILASE"/>
    <property type="match status" value="1"/>
</dbReference>
<feature type="active site" description="Charge relay system" evidence="5">
    <location>
        <position position="405"/>
    </location>
</feature>
<dbReference type="Pfam" id="PF00082">
    <property type="entry name" value="Peptidase_S8"/>
    <property type="match status" value="1"/>
</dbReference>
<evidence type="ECO:0000256" key="6">
    <source>
        <dbReference type="RuleBase" id="RU003355"/>
    </source>
</evidence>
<keyword evidence="2 5" id="KW-0645">Protease</keyword>
<dbReference type="PANTHER" id="PTHR43806">
    <property type="entry name" value="PEPTIDASE S8"/>
    <property type="match status" value="1"/>
</dbReference>
<gene>
    <name evidence="8" type="ORF">GCM10010517_28300</name>
</gene>
<evidence type="ECO:0000256" key="5">
    <source>
        <dbReference type="PROSITE-ProRule" id="PRU01240"/>
    </source>
</evidence>
<dbReference type="SUPFAM" id="SSF52743">
    <property type="entry name" value="Subtilisin-like"/>
    <property type="match status" value="1"/>
</dbReference>
<comment type="caution">
    <text evidence="8">The sequence shown here is derived from an EMBL/GenBank/DDBJ whole genome shotgun (WGS) entry which is preliminary data.</text>
</comment>
<keyword evidence="9" id="KW-1185">Reference proteome</keyword>
<dbReference type="EMBL" id="BAAAVI010000017">
    <property type="protein sequence ID" value="GAA2868490.1"/>
    <property type="molecule type" value="Genomic_DNA"/>
</dbReference>
<dbReference type="PROSITE" id="PS00136">
    <property type="entry name" value="SUBTILASE_ASP"/>
    <property type="match status" value="1"/>
</dbReference>
<dbReference type="InterPro" id="IPR036852">
    <property type="entry name" value="Peptidase_S8/S53_dom_sf"/>
</dbReference>
<evidence type="ECO:0000256" key="2">
    <source>
        <dbReference type="ARBA" id="ARBA00022670"/>
    </source>
</evidence>
<dbReference type="InterPro" id="IPR023828">
    <property type="entry name" value="Peptidase_S8_Ser-AS"/>
</dbReference>
<keyword evidence="4 5" id="KW-0720">Serine protease</keyword>
<dbReference type="Proteomes" id="UP001500831">
    <property type="component" value="Unassembled WGS sequence"/>
</dbReference>
<dbReference type="PANTHER" id="PTHR43806:SF11">
    <property type="entry name" value="CEREVISIN-RELATED"/>
    <property type="match status" value="1"/>
</dbReference>
<feature type="active site" description="Charge relay system" evidence="5">
    <location>
        <position position="215"/>
    </location>
</feature>
<evidence type="ECO:0000259" key="7">
    <source>
        <dbReference type="Pfam" id="PF00082"/>
    </source>
</evidence>
<dbReference type="InterPro" id="IPR015500">
    <property type="entry name" value="Peptidase_S8_subtilisin-rel"/>
</dbReference>
<dbReference type="CDD" id="cd00306">
    <property type="entry name" value="Peptidases_S8_S53"/>
    <property type="match status" value="1"/>
</dbReference>
<proteinExistence type="inferred from homology"/>
<name>A0ABP6IF48_9ACTN</name>
<reference evidence="9" key="1">
    <citation type="journal article" date="2019" name="Int. J. Syst. Evol. Microbiol.">
        <title>The Global Catalogue of Microorganisms (GCM) 10K type strain sequencing project: providing services to taxonomists for standard genome sequencing and annotation.</title>
        <authorList>
            <consortium name="The Broad Institute Genomics Platform"/>
            <consortium name="The Broad Institute Genome Sequencing Center for Infectious Disease"/>
            <person name="Wu L."/>
            <person name="Ma J."/>
        </authorList>
    </citation>
    <scope>NUCLEOTIDE SEQUENCE [LARGE SCALE GENOMIC DNA]</scope>
    <source>
        <strain evidence="9">JCM 6242</strain>
    </source>
</reference>
<evidence type="ECO:0000313" key="8">
    <source>
        <dbReference type="EMBL" id="GAA2868490.1"/>
    </source>
</evidence>
<dbReference type="InterPro" id="IPR050131">
    <property type="entry name" value="Peptidase_S8_subtilisin-like"/>
</dbReference>
<feature type="domain" description="Peptidase S8/S53" evidence="7">
    <location>
        <begin position="166"/>
        <end position="455"/>
    </location>
</feature>
<feature type="active site" description="Charge relay system" evidence="5">
    <location>
        <position position="175"/>
    </location>
</feature>